<dbReference type="EMBL" id="JAVRHK010000002">
    <property type="protein sequence ID" value="MDT0675867.1"/>
    <property type="molecule type" value="Genomic_DNA"/>
</dbReference>
<dbReference type="Gene3D" id="3.40.50.720">
    <property type="entry name" value="NAD(P)-binding Rossmann-like Domain"/>
    <property type="match status" value="1"/>
</dbReference>
<proteinExistence type="predicted"/>
<name>A0ABU3D2W3_9FLAO</name>
<dbReference type="SUPFAM" id="SSF51735">
    <property type="entry name" value="NAD(P)-binding Rossmann-fold domains"/>
    <property type="match status" value="1"/>
</dbReference>
<dbReference type="RefSeq" id="WP_311502261.1">
    <property type="nucleotide sequence ID" value="NZ_JAVRHK010000002.1"/>
</dbReference>
<comment type="caution">
    <text evidence="1">The sequence shown here is derived from an EMBL/GenBank/DDBJ whole genome shotgun (WGS) entry which is preliminary data.</text>
</comment>
<dbReference type="InterPro" id="IPR036291">
    <property type="entry name" value="NAD(P)-bd_dom_sf"/>
</dbReference>
<accession>A0ABU3D2W3</accession>
<organism evidence="1 2">
    <name type="scientific">Autumnicola musiva</name>
    <dbReference type="NCBI Taxonomy" id="3075589"/>
    <lineage>
        <taxon>Bacteria</taxon>
        <taxon>Pseudomonadati</taxon>
        <taxon>Bacteroidota</taxon>
        <taxon>Flavobacteriia</taxon>
        <taxon>Flavobacteriales</taxon>
        <taxon>Flavobacteriaceae</taxon>
        <taxon>Autumnicola</taxon>
    </lineage>
</organism>
<protein>
    <submittedName>
        <fullName evidence="1">SDR family oxidoreductase</fullName>
    </submittedName>
</protein>
<dbReference type="InterPro" id="IPR002347">
    <property type="entry name" value="SDR_fam"/>
</dbReference>
<gene>
    <name evidence="1" type="ORF">RM539_04625</name>
</gene>
<reference evidence="1 2" key="1">
    <citation type="submission" date="2023-09" db="EMBL/GenBank/DDBJ databases">
        <authorList>
            <person name="Rey-Velasco X."/>
        </authorList>
    </citation>
    <scope>NUCLEOTIDE SEQUENCE [LARGE SCALE GENOMIC DNA]</scope>
    <source>
        <strain evidence="1 2">F117</strain>
    </source>
</reference>
<evidence type="ECO:0000313" key="2">
    <source>
        <dbReference type="Proteomes" id="UP001262582"/>
    </source>
</evidence>
<evidence type="ECO:0000313" key="1">
    <source>
        <dbReference type="EMBL" id="MDT0675867.1"/>
    </source>
</evidence>
<keyword evidence="2" id="KW-1185">Reference proteome</keyword>
<dbReference type="Pfam" id="PF13561">
    <property type="entry name" value="adh_short_C2"/>
    <property type="match status" value="1"/>
</dbReference>
<dbReference type="Proteomes" id="UP001262582">
    <property type="component" value="Unassembled WGS sequence"/>
</dbReference>
<sequence length="41" mass="4763">MGSPEEIAFLALYLCSDEASFITGSNYSIDRWRVYKFKQLI</sequence>